<reference evidence="1" key="1">
    <citation type="submission" date="2019-08" db="EMBL/GenBank/DDBJ databases">
        <authorList>
            <person name="Kucharzyk K."/>
            <person name="Murdoch R.W."/>
            <person name="Higgins S."/>
            <person name="Loffler F."/>
        </authorList>
    </citation>
    <scope>NUCLEOTIDE SEQUENCE</scope>
</reference>
<name>A0A645G3V5_9ZZZZ</name>
<protein>
    <submittedName>
        <fullName evidence="1">Uncharacterized protein</fullName>
    </submittedName>
</protein>
<sequence>MRPQKADFFGGTAGLHKLFVSFAWKADDDVGGDRWIGEQLPDSFDSRHKIAGRIVPVHAPQRSIAARLERNVKMGAKRGNLRQRIPIGFT</sequence>
<dbReference type="EMBL" id="VSSQ01069555">
    <property type="protein sequence ID" value="MPN21551.1"/>
    <property type="molecule type" value="Genomic_DNA"/>
</dbReference>
<accession>A0A645G3V5</accession>
<dbReference type="AlphaFoldDB" id="A0A645G3V5"/>
<organism evidence="1">
    <name type="scientific">bioreactor metagenome</name>
    <dbReference type="NCBI Taxonomy" id="1076179"/>
    <lineage>
        <taxon>unclassified sequences</taxon>
        <taxon>metagenomes</taxon>
        <taxon>ecological metagenomes</taxon>
    </lineage>
</organism>
<evidence type="ECO:0000313" key="1">
    <source>
        <dbReference type="EMBL" id="MPN21551.1"/>
    </source>
</evidence>
<comment type="caution">
    <text evidence="1">The sequence shown here is derived from an EMBL/GenBank/DDBJ whole genome shotgun (WGS) entry which is preliminary data.</text>
</comment>
<proteinExistence type="predicted"/>
<gene>
    <name evidence="1" type="ORF">SDC9_168931</name>
</gene>